<dbReference type="AlphaFoldDB" id="A0A1I3R7A5"/>
<reference evidence="2" key="1">
    <citation type="submission" date="2016-10" db="EMBL/GenBank/DDBJ databases">
        <authorList>
            <person name="Varghese N."/>
            <person name="Submissions S."/>
        </authorList>
    </citation>
    <scope>NUCLEOTIDE SEQUENCE [LARGE SCALE GENOMIC DNA]</scope>
    <source>
        <strain evidence="2">DSM 26348</strain>
    </source>
</reference>
<name>A0A1I3R7A5_9PLAN</name>
<dbReference type="RefSeq" id="WP_092055550.1">
    <property type="nucleotide sequence ID" value="NZ_FOQD01000020.1"/>
</dbReference>
<organism evidence="1 2">
    <name type="scientific">Planctomicrobium piriforme</name>
    <dbReference type="NCBI Taxonomy" id="1576369"/>
    <lineage>
        <taxon>Bacteria</taxon>
        <taxon>Pseudomonadati</taxon>
        <taxon>Planctomycetota</taxon>
        <taxon>Planctomycetia</taxon>
        <taxon>Planctomycetales</taxon>
        <taxon>Planctomycetaceae</taxon>
        <taxon>Planctomicrobium</taxon>
    </lineage>
</organism>
<sequence length="406" mass="44139">MLDAVLDWIFSRSSPVVSSGAFRFLQSATNLRLLPFADPAILEELQRAFTTEQLAAARVLIRLGDNPLALNPILAGAGARGLFLRLTKDDCPFDVVNQRGSLANDVPPAFDCPRDFDTAARSGRGKLVFAACSDEDLGVFQMLGLPSTPAAGLATMCGRQLRALFPPSPASAAQAANPHHTAPIATGEIRLLVIACHLAELKLAPPAEIAAIVKRLLTAEKAFEIETSERVLLWCPTPRDFERICAAVELQDRARIRTLLWNSISRSTRSAQEYAATAASRNPQGYGAARDELREMLAGARTRGVGSADIAKQLESLNRSFDAHIVEAIVQDAMSVANPVERVLLLAAADLIGSWHKSSFLVRAAQGGVDGRPHLREEPLTREEFKEQFRIVDGLVKIHRELTRSK</sequence>
<protein>
    <submittedName>
        <fullName evidence="1">Uncharacterized protein</fullName>
    </submittedName>
</protein>
<evidence type="ECO:0000313" key="1">
    <source>
        <dbReference type="EMBL" id="SFJ41920.1"/>
    </source>
</evidence>
<dbReference type="EMBL" id="FOQD01000020">
    <property type="protein sequence ID" value="SFJ41920.1"/>
    <property type="molecule type" value="Genomic_DNA"/>
</dbReference>
<dbReference type="STRING" id="1576369.SAMN05421753_12021"/>
<proteinExistence type="predicted"/>
<evidence type="ECO:0000313" key="2">
    <source>
        <dbReference type="Proteomes" id="UP000199518"/>
    </source>
</evidence>
<keyword evidence="2" id="KW-1185">Reference proteome</keyword>
<accession>A0A1I3R7A5</accession>
<gene>
    <name evidence="1" type="ORF">SAMN05421753_12021</name>
</gene>
<dbReference type="Proteomes" id="UP000199518">
    <property type="component" value="Unassembled WGS sequence"/>
</dbReference>